<comment type="caution">
    <text evidence="1">The sequence shown here is derived from an EMBL/GenBank/DDBJ whole genome shotgun (WGS) entry which is preliminary data.</text>
</comment>
<dbReference type="EMBL" id="JASCZI010000831">
    <property type="protein sequence ID" value="MED6113525.1"/>
    <property type="molecule type" value="Genomic_DNA"/>
</dbReference>
<evidence type="ECO:0000313" key="2">
    <source>
        <dbReference type="Proteomes" id="UP001341840"/>
    </source>
</evidence>
<gene>
    <name evidence="1" type="ORF">PIB30_071623</name>
</gene>
<protein>
    <submittedName>
        <fullName evidence="1">Uncharacterized protein</fullName>
    </submittedName>
</protein>
<accession>A0ABU6QPE4</accession>
<proteinExistence type="predicted"/>
<organism evidence="1 2">
    <name type="scientific">Stylosanthes scabra</name>
    <dbReference type="NCBI Taxonomy" id="79078"/>
    <lineage>
        <taxon>Eukaryota</taxon>
        <taxon>Viridiplantae</taxon>
        <taxon>Streptophyta</taxon>
        <taxon>Embryophyta</taxon>
        <taxon>Tracheophyta</taxon>
        <taxon>Spermatophyta</taxon>
        <taxon>Magnoliopsida</taxon>
        <taxon>eudicotyledons</taxon>
        <taxon>Gunneridae</taxon>
        <taxon>Pentapetalae</taxon>
        <taxon>rosids</taxon>
        <taxon>fabids</taxon>
        <taxon>Fabales</taxon>
        <taxon>Fabaceae</taxon>
        <taxon>Papilionoideae</taxon>
        <taxon>50 kb inversion clade</taxon>
        <taxon>dalbergioids sensu lato</taxon>
        <taxon>Dalbergieae</taxon>
        <taxon>Pterocarpus clade</taxon>
        <taxon>Stylosanthes</taxon>
    </lineage>
</organism>
<name>A0ABU6QPE4_9FABA</name>
<reference evidence="1 2" key="1">
    <citation type="journal article" date="2023" name="Plants (Basel)">
        <title>Bridging the Gap: Combining Genomics and Transcriptomics Approaches to Understand Stylosanthes scabra, an Orphan Legume from the Brazilian Caatinga.</title>
        <authorList>
            <person name="Ferreira-Neto J.R.C."/>
            <person name="da Silva M.D."/>
            <person name="Binneck E."/>
            <person name="de Melo N.F."/>
            <person name="da Silva R.H."/>
            <person name="de Melo A.L.T.M."/>
            <person name="Pandolfi V."/>
            <person name="Bustamante F.O."/>
            <person name="Brasileiro-Vidal A.C."/>
            <person name="Benko-Iseppon A.M."/>
        </authorList>
    </citation>
    <scope>NUCLEOTIDE SEQUENCE [LARGE SCALE GENOMIC DNA]</scope>
    <source>
        <tissue evidence="1">Leaves</tissue>
    </source>
</reference>
<evidence type="ECO:0000313" key="1">
    <source>
        <dbReference type="EMBL" id="MED6113525.1"/>
    </source>
</evidence>
<keyword evidence="2" id="KW-1185">Reference proteome</keyword>
<sequence>MHTPTTGPSSGGTDNLKVLDVLDGVFTRSATKFRQKVYQSGLEFEVGVKFRKLVGLVVESCARTTQLFESYSFRHGRGPLAGERNMEPLIYARADKLYRIPAVTGSDLLSPGSQALVPCCRGEPRTVKKLPLC</sequence>
<dbReference type="Proteomes" id="UP001341840">
    <property type="component" value="Unassembled WGS sequence"/>
</dbReference>